<organism evidence="1 2">
    <name type="scientific">Trichinella spiralis</name>
    <name type="common">Trichina worm</name>
    <dbReference type="NCBI Taxonomy" id="6334"/>
    <lineage>
        <taxon>Eukaryota</taxon>
        <taxon>Metazoa</taxon>
        <taxon>Ecdysozoa</taxon>
        <taxon>Nematoda</taxon>
        <taxon>Enoplea</taxon>
        <taxon>Dorylaimia</taxon>
        <taxon>Trichinellida</taxon>
        <taxon>Trichinellidae</taxon>
        <taxon>Trichinella</taxon>
    </lineage>
</organism>
<protein>
    <submittedName>
        <fullName evidence="1">Uncharacterized protein</fullName>
    </submittedName>
</protein>
<dbReference type="Proteomes" id="UP000054776">
    <property type="component" value="Unassembled WGS sequence"/>
</dbReference>
<name>A0A0V1BPG6_TRISP</name>
<dbReference type="EMBL" id="JYDH01000022">
    <property type="protein sequence ID" value="KRY38864.1"/>
    <property type="molecule type" value="Genomic_DNA"/>
</dbReference>
<dbReference type="InParanoid" id="A0A0V1BPG6"/>
<evidence type="ECO:0000313" key="2">
    <source>
        <dbReference type="Proteomes" id="UP000054776"/>
    </source>
</evidence>
<keyword evidence="2" id="KW-1185">Reference proteome</keyword>
<accession>A0A0V1BPG6</accession>
<reference evidence="1 2" key="1">
    <citation type="submission" date="2015-01" db="EMBL/GenBank/DDBJ databases">
        <title>Evolution of Trichinella species and genotypes.</title>
        <authorList>
            <person name="Korhonen P.K."/>
            <person name="Edoardo P."/>
            <person name="Giuseppe L.R."/>
            <person name="Gasser R.B."/>
        </authorList>
    </citation>
    <scope>NUCLEOTIDE SEQUENCE [LARGE SCALE GENOMIC DNA]</scope>
    <source>
        <strain evidence="1">ISS3</strain>
    </source>
</reference>
<dbReference type="AlphaFoldDB" id="A0A0V1BPG6"/>
<sequence length="169" mass="20000">MVLLIAANNIAVVINLLEINDNAVMHKRKRKAIASEIGQFFIEILCFSYRKTFFKNFEILWTGFVDLNIVENCKQYCDLLEINDNAVMHKRKRKAIASEIGQFFIEILCFSYRKTFFKNFEILWTGFVDLNIVENCKQYSARYKYMNDSCLESFNRNCTFKPVFYDVSL</sequence>
<comment type="caution">
    <text evidence="1">The sequence shown here is derived from an EMBL/GenBank/DDBJ whole genome shotgun (WGS) entry which is preliminary data.</text>
</comment>
<gene>
    <name evidence="1" type="ORF">T01_6096</name>
</gene>
<proteinExistence type="predicted"/>
<evidence type="ECO:0000313" key="1">
    <source>
        <dbReference type="EMBL" id="KRY38864.1"/>
    </source>
</evidence>